<dbReference type="SUPFAM" id="SSF53218">
    <property type="entry name" value="Molybdenum cofactor biosynthesis proteins"/>
    <property type="match status" value="1"/>
</dbReference>
<evidence type="ECO:0000256" key="5">
    <source>
        <dbReference type="ARBA" id="ARBA00051131"/>
    </source>
</evidence>
<dbReference type="InterPro" id="IPR002820">
    <property type="entry name" value="Mopterin_CF_biosynth-C_dom"/>
</dbReference>
<dbReference type="Proteomes" id="UP001501081">
    <property type="component" value="Unassembled WGS sequence"/>
</dbReference>
<dbReference type="InterPro" id="IPR051920">
    <property type="entry name" value="MPT_Adenylyltrnsfr/MoaC-Rel"/>
</dbReference>
<dbReference type="InterPro" id="IPR036425">
    <property type="entry name" value="MoaB/Mog-like_dom_sf"/>
</dbReference>
<dbReference type="SUPFAM" id="SSF55040">
    <property type="entry name" value="Molybdenum cofactor biosynthesis protein C, MoaC"/>
    <property type="match status" value="1"/>
</dbReference>
<dbReference type="NCBIfam" id="TIGR00177">
    <property type="entry name" value="molyb_syn"/>
    <property type="match status" value="1"/>
</dbReference>
<dbReference type="NCBIfam" id="TIGR00581">
    <property type="entry name" value="moaC"/>
    <property type="match status" value="1"/>
</dbReference>
<dbReference type="CDD" id="cd00886">
    <property type="entry name" value="MogA_MoaB"/>
    <property type="match status" value="1"/>
</dbReference>
<protein>
    <recommendedName>
        <fullName evidence="3">Molybdopterin adenylyltransferase</fullName>
        <ecNumber evidence="2">2.7.7.75</ecNumber>
    </recommendedName>
</protein>
<dbReference type="InterPro" id="IPR001453">
    <property type="entry name" value="MoaB/Mog_dom"/>
</dbReference>
<dbReference type="PANTHER" id="PTHR43764:SF1">
    <property type="entry name" value="MOLYBDOPTERIN MOLYBDOTRANSFERASE"/>
    <property type="match status" value="1"/>
</dbReference>
<dbReference type="NCBIfam" id="NF002947">
    <property type="entry name" value="PRK03604.1"/>
    <property type="match status" value="1"/>
</dbReference>
<feature type="domain" description="MoaB/Mog" evidence="8">
    <location>
        <begin position="150"/>
        <end position="293"/>
    </location>
</feature>
<dbReference type="Pfam" id="PF00994">
    <property type="entry name" value="MoCF_biosynth"/>
    <property type="match status" value="1"/>
</dbReference>
<dbReference type="Gene3D" id="3.40.980.10">
    <property type="entry name" value="MoaB/Mog-like domain"/>
    <property type="match status" value="1"/>
</dbReference>
<evidence type="ECO:0000256" key="3">
    <source>
        <dbReference type="ARBA" id="ARBA00013491"/>
    </source>
</evidence>
<gene>
    <name evidence="9" type="primary">moaCB</name>
    <name evidence="9" type="ORF">GCM10022246_02550</name>
</gene>
<comment type="pathway">
    <text evidence="1">Cofactor biosynthesis; molybdopterin biosynthesis.</text>
</comment>
<dbReference type="EMBL" id="BAABAK010000001">
    <property type="protein sequence ID" value="GAA3951656.1"/>
    <property type="molecule type" value="Genomic_DNA"/>
</dbReference>
<comment type="function">
    <text evidence="6">Catalyzes the conversion of (8S)-3',8-cyclo-7,8-dihydroguanosine 5'-triphosphate to cyclic pyranopterin monophosphate (cPMP).</text>
</comment>
<accession>A0ABP7NSK6</accession>
<proteinExistence type="predicted"/>
<dbReference type="InterPro" id="IPR012247">
    <property type="entry name" value="MoaC_MogA"/>
</dbReference>
<dbReference type="Gene3D" id="3.30.70.640">
    <property type="entry name" value="Molybdopterin cofactor biosynthesis C (MoaC) domain"/>
    <property type="match status" value="1"/>
</dbReference>
<dbReference type="InterPro" id="IPR036522">
    <property type="entry name" value="MoaC_sf"/>
</dbReference>
<dbReference type="InterPro" id="IPR023045">
    <property type="entry name" value="MoaC"/>
</dbReference>
<dbReference type="SMART" id="SM00852">
    <property type="entry name" value="MoCF_biosynth"/>
    <property type="match status" value="1"/>
</dbReference>
<evidence type="ECO:0000256" key="2">
    <source>
        <dbReference type="ARBA" id="ARBA00012509"/>
    </source>
</evidence>
<evidence type="ECO:0000256" key="7">
    <source>
        <dbReference type="ARBA" id="ARBA00058212"/>
    </source>
</evidence>
<dbReference type="PIRSF" id="PIRSF036594">
    <property type="entry name" value="MoaC_MogA"/>
    <property type="match status" value="1"/>
</dbReference>
<evidence type="ECO:0000256" key="1">
    <source>
        <dbReference type="ARBA" id="ARBA00005046"/>
    </source>
</evidence>
<comment type="caution">
    <text evidence="9">The sequence shown here is derived from an EMBL/GenBank/DDBJ whole genome shotgun (WGS) entry which is preliminary data.</text>
</comment>
<keyword evidence="10" id="KW-1185">Reference proteome</keyword>
<evidence type="ECO:0000256" key="6">
    <source>
        <dbReference type="ARBA" id="ARBA00055087"/>
    </source>
</evidence>
<evidence type="ECO:0000313" key="10">
    <source>
        <dbReference type="Proteomes" id="UP001501081"/>
    </source>
</evidence>
<name>A0ABP7NSK6_9SPHI</name>
<evidence type="ECO:0000313" key="9">
    <source>
        <dbReference type="EMBL" id="GAA3951656.1"/>
    </source>
</evidence>
<organism evidence="9 10">
    <name type="scientific">Pedobacter ginsengiterrae</name>
    <dbReference type="NCBI Taxonomy" id="871696"/>
    <lineage>
        <taxon>Bacteria</taxon>
        <taxon>Pseudomonadati</taxon>
        <taxon>Bacteroidota</taxon>
        <taxon>Sphingobacteriia</taxon>
        <taxon>Sphingobacteriales</taxon>
        <taxon>Sphingobacteriaceae</taxon>
        <taxon>Pedobacter</taxon>
    </lineage>
</organism>
<evidence type="ECO:0000256" key="4">
    <source>
        <dbReference type="ARBA" id="ARBA00023150"/>
    </source>
</evidence>
<dbReference type="EC" id="2.7.7.75" evidence="2"/>
<dbReference type="PROSITE" id="PS01078">
    <property type="entry name" value="MOCF_BIOSYNTHESIS_1"/>
    <property type="match status" value="1"/>
</dbReference>
<dbReference type="Pfam" id="PF01967">
    <property type="entry name" value="MoaC"/>
    <property type="match status" value="1"/>
</dbReference>
<sequence length="302" mass="33006">MVNITRKSNTLRKAIASAILSVSKQETIDAVVQRKVPKGDVFEFARAAGLFGVKKTSDVIPDCHPLPIEFTSITFEINGLDIIISVEVHTIYKTGVEVEAMHGASVTALTMYDMLKPIDKGIEIKNIKLLEKSGGKSDLKHKKFPELKAAVVVCSDSVFDSKAEDYSGKLAISRLEQLGIATLKYEIVPDDIKAIQNVAKELCNSEHQLVIFTGGTGLSPRDVTPEAILPLIERKIDGIMETARRYGQERMPYAMLSRGIAGFIGETLVITLPGSKNGVAESMDALFPQVLHLFSVNKGQKH</sequence>
<comment type="function">
    <text evidence="7">Catalyzes the adenylation of molybdopterin as part of the biosynthesis of the molybdenum-cofactor.</text>
</comment>
<evidence type="ECO:0000259" key="8">
    <source>
        <dbReference type="SMART" id="SM00852"/>
    </source>
</evidence>
<reference evidence="10" key="1">
    <citation type="journal article" date="2019" name="Int. J. Syst. Evol. Microbiol.">
        <title>The Global Catalogue of Microorganisms (GCM) 10K type strain sequencing project: providing services to taxonomists for standard genome sequencing and annotation.</title>
        <authorList>
            <consortium name="The Broad Institute Genomics Platform"/>
            <consortium name="The Broad Institute Genome Sequencing Center for Infectious Disease"/>
            <person name="Wu L."/>
            <person name="Ma J."/>
        </authorList>
    </citation>
    <scope>NUCLEOTIDE SEQUENCE [LARGE SCALE GENOMIC DNA]</scope>
    <source>
        <strain evidence="10">JCM 17338</strain>
    </source>
</reference>
<dbReference type="PANTHER" id="PTHR43764">
    <property type="entry name" value="MOLYBDENUM COFACTOR BIOSYNTHESIS"/>
    <property type="match status" value="1"/>
</dbReference>
<comment type="catalytic activity">
    <reaction evidence="5">
        <text>molybdopterin + ATP + H(+) = adenylyl-molybdopterin + diphosphate</text>
        <dbReference type="Rhea" id="RHEA:31331"/>
        <dbReference type="ChEBI" id="CHEBI:15378"/>
        <dbReference type="ChEBI" id="CHEBI:30616"/>
        <dbReference type="ChEBI" id="CHEBI:33019"/>
        <dbReference type="ChEBI" id="CHEBI:58698"/>
        <dbReference type="ChEBI" id="CHEBI:62727"/>
        <dbReference type="EC" id="2.7.7.75"/>
    </reaction>
</comment>
<keyword evidence="4" id="KW-0501">Molybdenum cofactor biosynthesis</keyword>
<dbReference type="InterPro" id="IPR008284">
    <property type="entry name" value="MoCF_biosynth_CS"/>
</dbReference>